<evidence type="ECO:0000313" key="2">
    <source>
        <dbReference type="Proteomes" id="UP001220256"/>
    </source>
</evidence>
<proteinExistence type="predicted"/>
<gene>
    <name evidence="1" type="ORF">N7505_006796</name>
</gene>
<evidence type="ECO:0000313" key="1">
    <source>
        <dbReference type="EMBL" id="KAJ5271038.1"/>
    </source>
</evidence>
<organism evidence="1 2">
    <name type="scientific">Penicillium chrysogenum</name>
    <name type="common">Penicillium notatum</name>
    <dbReference type="NCBI Taxonomy" id="5076"/>
    <lineage>
        <taxon>Eukaryota</taxon>
        <taxon>Fungi</taxon>
        <taxon>Dikarya</taxon>
        <taxon>Ascomycota</taxon>
        <taxon>Pezizomycotina</taxon>
        <taxon>Eurotiomycetes</taxon>
        <taxon>Eurotiomycetidae</taxon>
        <taxon>Eurotiales</taxon>
        <taxon>Aspergillaceae</taxon>
        <taxon>Penicillium</taxon>
        <taxon>Penicillium chrysogenum species complex</taxon>
    </lineage>
</organism>
<keyword evidence="2" id="KW-1185">Reference proteome</keyword>
<protein>
    <submittedName>
        <fullName evidence="1">Uncharacterized protein</fullName>
    </submittedName>
</protein>
<name>A0ABQ8WLX8_PENCH</name>
<reference evidence="1 2" key="1">
    <citation type="journal article" date="2023" name="IMA Fungus">
        <title>Comparative genomic study of the Penicillium genus elucidates a diverse pangenome and 15 lateral gene transfer events.</title>
        <authorList>
            <person name="Petersen C."/>
            <person name="Sorensen T."/>
            <person name="Nielsen M.R."/>
            <person name="Sondergaard T.E."/>
            <person name="Sorensen J.L."/>
            <person name="Fitzpatrick D.A."/>
            <person name="Frisvad J.C."/>
            <person name="Nielsen K.L."/>
        </authorList>
    </citation>
    <scope>NUCLEOTIDE SEQUENCE [LARGE SCALE GENOMIC DNA]</scope>
    <source>
        <strain evidence="1 2">IBT 3361</strain>
    </source>
</reference>
<accession>A0ABQ8WLX8</accession>
<dbReference type="EMBL" id="JAPVEB010000003">
    <property type="protein sequence ID" value="KAJ5271038.1"/>
    <property type="molecule type" value="Genomic_DNA"/>
</dbReference>
<sequence>MTLASHMIPIVQTSTRSSICDTVAADEGAWSEFAIVGRQAALEQAFRLLVWMLQRAAAISPAHSKETSAETYGGVGSEEMDIDLIP</sequence>
<dbReference type="Proteomes" id="UP001220256">
    <property type="component" value="Unassembled WGS sequence"/>
</dbReference>
<comment type="caution">
    <text evidence="1">The sequence shown here is derived from an EMBL/GenBank/DDBJ whole genome shotgun (WGS) entry which is preliminary data.</text>
</comment>